<keyword evidence="2" id="KW-0472">Membrane</keyword>
<keyword evidence="2" id="KW-0812">Transmembrane</keyword>
<evidence type="ECO:0000313" key="4">
    <source>
        <dbReference type="EMBL" id="KAF6745148.1"/>
    </source>
</evidence>
<evidence type="ECO:0000313" key="5">
    <source>
        <dbReference type="Proteomes" id="UP000521943"/>
    </source>
</evidence>
<evidence type="ECO:0000256" key="1">
    <source>
        <dbReference type="SAM" id="MobiDB-lite"/>
    </source>
</evidence>
<name>A0A8H6HG07_9AGAR</name>
<feature type="region of interest" description="Disordered" evidence="1">
    <location>
        <begin position="299"/>
        <end position="321"/>
    </location>
</feature>
<dbReference type="AlphaFoldDB" id="A0A8H6HG07"/>
<feature type="transmembrane region" description="Helical" evidence="2">
    <location>
        <begin position="98"/>
        <end position="119"/>
    </location>
</feature>
<dbReference type="OrthoDB" id="3037019at2759"/>
<feature type="domain" description="DUF6533" evidence="3">
    <location>
        <begin position="23"/>
        <end position="68"/>
    </location>
</feature>
<feature type="transmembrane region" description="Helical" evidence="2">
    <location>
        <begin position="57"/>
        <end position="78"/>
    </location>
</feature>
<dbReference type="Proteomes" id="UP000521943">
    <property type="component" value="Unassembled WGS sequence"/>
</dbReference>
<proteinExistence type="predicted"/>
<feature type="transmembrane region" description="Helical" evidence="2">
    <location>
        <begin position="229"/>
        <end position="247"/>
    </location>
</feature>
<keyword evidence="2" id="KW-1133">Transmembrane helix</keyword>
<organism evidence="4 5">
    <name type="scientific">Ephemerocybe angulata</name>
    <dbReference type="NCBI Taxonomy" id="980116"/>
    <lineage>
        <taxon>Eukaryota</taxon>
        <taxon>Fungi</taxon>
        <taxon>Dikarya</taxon>
        <taxon>Basidiomycota</taxon>
        <taxon>Agaricomycotina</taxon>
        <taxon>Agaricomycetes</taxon>
        <taxon>Agaricomycetidae</taxon>
        <taxon>Agaricales</taxon>
        <taxon>Agaricineae</taxon>
        <taxon>Psathyrellaceae</taxon>
        <taxon>Ephemerocybe</taxon>
    </lineage>
</organism>
<feature type="transmembrane region" description="Helical" evidence="2">
    <location>
        <begin position="125"/>
        <end position="143"/>
    </location>
</feature>
<dbReference type="InterPro" id="IPR045340">
    <property type="entry name" value="DUF6533"/>
</dbReference>
<dbReference type="Pfam" id="PF20151">
    <property type="entry name" value="DUF6533"/>
    <property type="match status" value="1"/>
</dbReference>
<feature type="transmembrane region" description="Helical" evidence="2">
    <location>
        <begin position="188"/>
        <end position="209"/>
    </location>
</feature>
<accession>A0A8H6HG07</accession>
<evidence type="ECO:0000256" key="2">
    <source>
        <dbReference type="SAM" id="Phobius"/>
    </source>
</evidence>
<comment type="caution">
    <text evidence="4">The sequence shown here is derived from an EMBL/GenBank/DDBJ whole genome shotgun (WGS) entry which is preliminary data.</text>
</comment>
<evidence type="ECO:0000259" key="3">
    <source>
        <dbReference type="Pfam" id="PF20151"/>
    </source>
</evidence>
<feature type="compositionally biased region" description="Acidic residues" evidence="1">
    <location>
        <begin position="305"/>
        <end position="315"/>
    </location>
</feature>
<sequence length="360" mass="40604">MSLSPDEVTELTALVSEWTVEDYIALPFYSFYCYYYLTTLDEEVSAIWPQRWNSGKILFLAARYGPLIAIVQSILLEFRIHILFTPEACQRLNIASYVVYRFNILASELALLLCLHALLGAKTRYLVLMLVAFTGATVGVYVPQLKYYEEASRICGAALPASQLDQDLGYACTWEDVISTEAEERMIIGGYISFSGAICISVLALGIFYLRYRSQKGSLVKVIHRDGGVYVFSLTAIRLGYTIIDIFKPRLSIYYISDSVLQRLQYVGVPLLACRLLLNMRRTEDPGVRSIVSTILFGPMNPDSESQDDSEEEYESTDRPLVNTRLSVSESSLSTWAPKYATQMTHFGSVQDIEADSRLF</sequence>
<dbReference type="EMBL" id="JACGCI010000109">
    <property type="protein sequence ID" value="KAF6745148.1"/>
    <property type="molecule type" value="Genomic_DNA"/>
</dbReference>
<keyword evidence="5" id="KW-1185">Reference proteome</keyword>
<reference evidence="4 5" key="1">
    <citation type="submission" date="2020-07" db="EMBL/GenBank/DDBJ databases">
        <title>Comparative genomics of pyrophilous fungi reveals a link between fire events and developmental genes.</title>
        <authorList>
            <consortium name="DOE Joint Genome Institute"/>
            <person name="Steindorff A.S."/>
            <person name="Carver A."/>
            <person name="Calhoun S."/>
            <person name="Stillman K."/>
            <person name="Liu H."/>
            <person name="Lipzen A."/>
            <person name="Pangilinan J."/>
            <person name="Labutti K."/>
            <person name="Bruns T.D."/>
            <person name="Grigoriev I.V."/>
        </authorList>
    </citation>
    <scope>NUCLEOTIDE SEQUENCE [LARGE SCALE GENOMIC DNA]</scope>
    <source>
        <strain evidence="4 5">CBS 144469</strain>
    </source>
</reference>
<gene>
    <name evidence="4" type="ORF">DFP72DRAFT_1051509</name>
</gene>
<protein>
    <recommendedName>
        <fullName evidence="3">DUF6533 domain-containing protein</fullName>
    </recommendedName>
</protein>